<feature type="compositionally biased region" description="Acidic residues" evidence="13">
    <location>
        <begin position="72"/>
        <end position="82"/>
    </location>
</feature>
<dbReference type="PRINTS" id="PR00011">
    <property type="entry name" value="EGFLAMININ"/>
</dbReference>
<feature type="domain" description="Laminin G" evidence="14">
    <location>
        <begin position="2634"/>
        <end position="2806"/>
    </location>
</feature>
<feature type="disulfide bond" evidence="11">
    <location>
        <begin position="858"/>
        <end position="867"/>
    </location>
</feature>
<dbReference type="SMART" id="SM00181">
    <property type="entry name" value="EGF"/>
    <property type="match status" value="6"/>
</dbReference>
<dbReference type="Pfam" id="PF02210">
    <property type="entry name" value="Laminin_G_2"/>
    <property type="match status" value="3"/>
</dbReference>
<feature type="compositionally biased region" description="Basic and acidic residues" evidence="13">
    <location>
        <begin position="352"/>
        <end position="391"/>
    </location>
</feature>
<name>A0A7M7MMF6_APIME</name>
<feature type="disulfide bond" evidence="11">
    <location>
        <begin position="1415"/>
        <end position="1424"/>
    </location>
</feature>
<feature type="disulfide bond" evidence="11">
    <location>
        <begin position="1364"/>
        <end position="1373"/>
    </location>
</feature>
<dbReference type="GO" id="GO:0009887">
    <property type="term" value="P:animal organ morphogenesis"/>
    <property type="evidence" value="ECO:0007669"/>
    <property type="project" value="TreeGrafter"/>
</dbReference>
<feature type="compositionally biased region" description="Basic and acidic residues" evidence="13">
    <location>
        <begin position="230"/>
        <end position="247"/>
    </location>
</feature>
<dbReference type="FunFam" id="2.10.25.10:FF:000728">
    <property type="entry name" value="Laminin subunit gamma 1"/>
    <property type="match status" value="1"/>
</dbReference>
<dbReference type="SUPFAM" id="SSF49899">
    <property type="entry name" value="Concanavalin A-like lectins/glucanases"/>
    <property type="match status" value="5"/>
</dbReference>
<feature type="disulfide bond" evidence="10">
    <location>
        <begin position="2964"/>
        <end position="2991"/>
    </location>
</feature>
<feature type="compositionally biased region" description="Acidic residues" evidence="13">
    <location>
        <begin position="639"/>
        <end position="648"/>
    </location>
</feature>
<evidence type="ECO:0000256" key="3">
    <source>
        <dbReference type="ARBA" id="ARBA00022530"/>
    </source>
</evidence>
<feature type="domain" description="Laminin EGF-like" evidence="15">
    <location>
        <begin position="885"/>
        <end position="931"/>
    </location>
</feature>
<evidence type="ECO:0000313" key="17">
    <source>
        <dbReference type="EnsemblMetazoa" id="XP_026298066"/>
    </source>
</evidence>
<evidence type="ECO:0000259" key="15">
    <source>
        <dbReference type="PROSITE" id="PS50027"/>
    </source>
</evidence>
<feature type="compositionally biased region" description="Basic and acidic residues" evidence="13">
    <location>
        <begin position="61"/>
        <end position="71"/>
    </location>
</feature>
<dbReference type="Pfam" id="PF00052">
    <property type="entry name" value="Laminin_B"/>
    <property type="match status" value="1"/>
</dbReference>
<gene>
    <name evidence="19" type="primary">LOC410775</name>
</gene>
<dbReference type="GO" id="GO:0005201">
    <property type="term" value="F:extracellular matrix structural constituent"/>
    <property type="evidence" value="ECO:0007669"/>
    <property type="project" value="TreeGrafter"/>
</dbReference>
<dbReference type="PROSITE" id="PS51115">
    <property type="entry name" value="LAMININ_IVA"/>
    <property type="match status" value="1"/>
</dbReference>
<reference evidence="19" key="2">
    <citation type="submission" date="2025-04" db="UniProtKB">
        <authorList>
            <consortium name="RefSeq"/>
        </authorList>
    </citation>
    <scope>IDENTIFICATION</scope>
    <source>
        <strain evidence="19">DH4</strain>
        <tissue evidence="19">Whole body</tissue>
    </source>
</reference>
<feature type="disulfide bond" evidence="11">
    <location>
        <begin position="1312"/>
        <end position="1321"/>
    </location>
</feature>
<dbReference type="Proteomes" id="UP000005203">
    <property type="component" value="Linkage group LG1"/>
</dbReference>
<evidence type="ECO:0000256" key="2">
    <source>
        <dbReference type="ARBA" id="ARBA00022525"/>
    </source>
</evidence>
<dbReference type="FunFam" id="2.60.120.200:FF:000200">
    <property type="entry name" value="Laminin subunit alpha-3"/>
    <property type="match status" value="1"/>
</dbReference>
<keyword evidence="18" id="KW-1185">Reference proteome</keyword>
<dbReference type="RefSeq" id="XP_026298066.1">
    <property type="nucleotide sequence ID" value="XM_026442281.1"/>
</dbReference>
<dbReference type="SMART" id="SM00180">
    <property type="entry name" value="EGF_Lam"/>
    <property type="match status" value="8"/>
</dbReference>
<accession>A0A7M7MMF6</accession>
<dbReference type="Pfam" id="PF00053">
    <property type="entry name" value="EGF_laminin"/>
    <property type="match status" value="5"/>
</dbReference>
<dbReference type="CDD" id="cd00055">
    <property type="entry name" value="EGF_Lam"/>
    <property type="match status" value="8"/>
</dbReference>
<feature type="domain" description="Laminin EGF-like" evidence="15">
    <location>
        <begin position="976"/>
        <end position="1030"/>
    </location>
</feature>
<evidence type="ECO:0000259" key="14">
    <source>
        <dbReference type="PROSITE" id="PS50025"/>
    </source>
</evidence>
<feature type="compositionally biased region" description="Polar residues" evidence="13">
    <location>
        <begin position="460"/>
        <end position="476"/>
    </location>
</feature>
<feature type="compositionally biased region" description="Basic and acidic residues" evidence="13">
    <location>
        <begin position="525"/>
        <end position="535"/>
    </location>
</feature>
<evidence type="ECO:0000256" key="9">
    <source>
        <dbReference type="ARBA" id="ARBA00023292"/>
    </source>
</evidence>
<dbReference type="CTD" id="43946"/>
<feature type="region of interest" description="Disordered" evidence="13">
    <location>
        <begin position="339"/>
        <end position="535"/>
    </location>
</feature>
<dbReference type="InterPro" id="IPR050440">
    <property type="entry name" value="Laminin/Netrin_ECM"/>
</dbReference>
<feature type="region of interest" description="Disordered" evidence="13">
    <location>
        <begin position="557"/>
        <end position="679"/>
    </location>
</feature>
<dbReference type="Pfam" id="PF24973">
    <property type="entry name" value="EGF_LMN_ATRN"/>
    <property type="match status" value="1"/>
</dbReference>
<dbReference type="GO" id="GO:0005604">
    <property type="term" value="C:basement membrane"/>
    <property type="evidence" value="ECO:0007669"/>
    <property type="project" value="UniProtKB-SubCell"/>
</dbReference>
<evidence type="ECO:0000256" key="11">
    <source>
        <dbReference type="PROSITE-ProRule" id="PRU00460"/>
    </source>
</evidence>
<feature type="compositionally biased region" description="Basic and acidic residues" evidence="13">
    <location>
        <begin position="408"/>
        <end position="419"/>
    </location>
</feature>
<feature type="coiled-coil region" evidence="12">
    <location>
        <begin position="1842"/>
        <end position="1911"/>
    </location>
</feature>
<feature type="compositionally biased region" description="Basic and acidic residues" evidence="13">
    <location>
        <begin position="83"/>
        <end position="120"/>
    </location>
</feature>
<reference evidence="17" key="1">
    <citation type="submission" date="2021-01" db="UniProtKB">
        <authorList>
            <consortium name="EnsemblMetazoa"/>
        </authorList>
    </citation>
    <scope>IDENTIFICATION</scope>
    <source>
        <strain evidence="17">DH4</strain>
    </source>
</reference>
<dbReference type="Gene3D" id="2.60.120.200">
    <property type="match status" value="5"/>
</dbReference>
<feature type="compositionally biased region" description="Acidic residues" evidence="13">
    <location>
        <begin position="166"/>
        <end position="175"/>
    </location>
</feature>
<feature type="compositionally biased region" description="Pro residues" evidence="13">
    <location>
        <begin position="574"/>
        <end position="583"/>
    </location>
</feature>
<dbReference type="FunFam" id="2.10.25.10:FF:000074">
    <property type="entry name" value="Laminin subunit alpha"/>
    <property type="match status" value="1"/>
</dbReference>
<evidence type="ECO:0000313" key="19">
    <source>
        <dbReference type="RefSeq" id="XP_026298066.1"/>
    </source>
</evidence>
<feature type="domain" description="Laminin EGF-like" evidence="15">
    <location>
        <begin position="932"/>
        <end position="975"/>
    </location>
</feature>
<feature type="disulfide bond" evidence="11">
    <location>
        <begin position="1396"/>
        <end position="1413"/>
    </location>
</feature>
<reference evidence="18" key="3">
    <citation type="submission" date="2025-05" db="UniProtKB">
        <authorList>
            <consortium name="RefSeq"/>
        </authorList>
    </citation>
    <scope>NUCLEOTIDE SEQUENCE [LARGE SCALE GENOMIC DNA]</scope>
    <source>
        <strain evidence="18">DH4</strain>
    </source>
</reference>
<dbReference type="Gene3D" id="2.10.25.10">
    <property type="entry name" value="Laminin"/>
    <property type="match status" value="8"/>
</dbReference>
<dbReference type="SMART" id="SM00281">
    <property type="entry name" value="LamB"/>
    <property type="match status" value="1"/>
</dbReference>
<keyword evidence="7 11" id="KW-1015">Disulfide bond</keyword>
<comment type="caution">
    <text evidence="11">Lacks conserved residue(s) required for the propagation of feature annotation.</text>
</comment>
<keyword evidence="12" id="KW-0175">Coiled coil</keyword>
<organism evidence="17">
    <name type="scientific">Apis mellifera</name>
    <name type="common">Honeybee</name>
    <dbReference type="NCBI Taxonomy" id="7460"/>
    <lineage>
        <taxon>Eukaryota</taxon>
        <taxon>Metazoa</taxon>
        <taxon>Ecdysozoa</taxon>
        <taxon>Arthropoda</taxon>
        <taxon>Hexapoda</taxon>
        <taxon>Insecta</taxon>
        <taxon>Pterygota</taxon>
        <taxon>Neoptera</taxon>
        <taxon>Endopterygota</taxon>
        <taxon>Hymenoptera</taxon>
        <taxon>Apocrita</taxon>
        <taxon>Aculeata</taxon>
        <taxon>Apoidea</taxon>
        <taxon>Anthophila</taxon>
        <taxon>Apidae</taxon>
        <taxon>Apis</taxon>
    </lineage>
</organism>
<feature type="disulfide bond" evidence="11">
    <location>
        <begin position="809"/>
        <end position="818"/>
    </location>
</feature>
<feature type="disulfide bond" evidence="11">
    <location>
        <begin position="1394"/>
        <end position="1406"/>
    </location>
</feature>
<feature type="domain" description="Laminin EGF-like" evidence="15">
    <location>
        <begin position="1339"/>
        <end position="1393"/>
    </location>
</feature>
<dbReference type="PROSITE" id="PS00022">
    <property type="entry name" value="EGF_1"/>
    <property type="match status" value="1"/>
</dbReference>
<feature type="coiled-coil region" evidence="12">
    <location>
        <begin position="1984"/>
        <end position="2011"/>
    </location>
</feature>
<feature type="region of interest" description="Disordered" evidence="13">
    <location>
        <begin position="35"/>
        <end position="292"/>
    </location>
</feature>
<dbReference type="GeneID" id="410775"/>
<evidence type="ECO:0000256" key="1">
    <source>
        <dbReference type="ARBA" id="ARBA00004302"/>
    </source>
</evidence>
<keyword evidence="3" id="KW-0272">Extracellular matrix</keyword>
<dbReference type="GO" id="GO:0007411">
    <property type="term" value="P:axon guidance"/>
    <property type="evidence" value="ECO:0007669"/>
    <property type="project" value="TreeGrafter"/>
</dbReference>
<comment type="subcellular location">
    <subcellularLocation>
        <location evidence="1">Secreted</location>
        <location evidence="1">Extracellular space</location>
        <location evidence="1">Extracellular matrix</location>
        <location evidence="1">Basement membrane</location>
    </subcellularLocation>
</comment>
<feature type="compositionally biased region" description="Basic and acidic residues" evidence="13">
    <location>
        <begin position="437"/>
        <end position="459"/>
    </location>
</feature>
<dbReference type="InterPro" id="IPR000034">
    <property type="entry name" value="Laminin_IV"/>
</dbReference>
<feature type="domain" description="Laminin G" evidence="14">
    <location>
        <begin position="2811"/>
        <end position="2991"/>
    </location>
</feature>
<feature type="disulfide bond" evidence="11">
    <location>
        <begin position="837"/>
        <end position="849"/>
    </location>
</feature>
<feature type="domain" description="Laminin IV type A" evidence="16">
    <location>
        <begin position="1062"/>
        <end position="1250"/>
    </location>
</feature>
<feature type="compositionally biased region" description="Polar residues" evidence="13">
    <location>
        <begin position="2606"/>
        <end position="2616"/>
    </location>
</feature>
<keyword evidence="5" id="KW-0677">Repeat</keyword>
<dbReference type="InterPro" id="IPR056863">
    <property type="entry name" value="LMN_ATRN_NET-like_EGF"/>
</dbReference>
<evidence type="ECO:0000313" key="18">
    <source>
        <dbReference type="Proteomes" id="UP000005203"/>
    </source>
</evidence>
<keyword evidence="4" id="KW-0732">Signal</keyword>
<feature type="domain" description="Laminin EGF-like" evidence="15">
    <location>
        <begin position="1394"/>
        <end position="1441"/>
    </location>
</feature>
<feature type="disulfide bond" evidence="11">
    <location>
        <begin position="904"/>
        <end position="913"/>
    </location>
</feature>
<dbReference type="SUPFAM" id="SSF57196">
    <property type="entry name" value="EGF/Laminin"/>
    <property type="match status" value="4"/>
</dbReference>
<protein>
    <submittedName>
        <fullName evidence="19">Laminin subunit alpha-2 isoform X2</fullName>
    </submittedName>
</protein>
<accession>A0A8B8H249</accession>
<dbReference type="SMART" id="SM00282">
    <property type="entry name" value="LamG"/>
    <property type="match status" value="5"/>
</dbReference>
<evidence type="ECO:0000256" key="4">
    <source>
        <dbReference type="ARBA" id="ARBA00022729"/>
    </source>
</evidence>
<dbReference type="PROSITE" id="PS50025">
    <property type="entry name" value="LAM_G_DOMAIN"/>
    <property type="match status" value="5"/>
</dbReference>
<feature type="domain" description="Laminin G" evidence="14">
    <location>
        <begin position="2403"/>
        <end position="2622"/>
    </location>
</feature>
<feature type="domain" description="Laminin EGF-like" evidence="15">
    <location>
        <begin position="1293"/>
        <end position="1338"/>
    </location>
</feature>
<keyword evidence="9 11" id="KW-0424">Laminin EGF-like domain</keyword>
<feature type="domain" description="Laminin G" evidence="14">
    <location>
        <begin position="2012"/>
        <end position="2203"/>
    </location>
</feature>
<feature type="compositionally biased region" description="Basic and acidic residues" evidence="13">
    <location>
        <begin position="201"/>
        <end position="214"/>
    </location>
</feature>
<feature type="domain" description="Laminin EGF-like" evidence="15">
    <location>
        <begin position="788"/>
        <end position="836"/>
    </location>
</feature>
<evidence type="ECO:0000256" key="13">
    <source>
        <dbReference type="SAM" id="MobiDB-lite"/>
    </source>
</evidence>
<dbReference type="CDD" id="cd00110">
    <property type="entry name" value="LamG"/>
    <property type="match status" value="5"/>
</dbReference>
<evidence type="ECO:0000256" key="10">
    <source>
        <dbReference type="PROSITE-ProRule" id="PRU00122"/>
    </source>
</evidence>
<feature type="compositionally biased region" description="Polar residues" evidence="13">
    <location>
        <begin position="502"/>
        <end position="513"/>
    </location>
</feature>
<dbReference type="EnsemblMetazoa" id="XM_026442281">
    <property type="protein sequence ID" value="XP_026298066"/>
    <property type="gene ID" value="LOC410775"/>
</dbReference>
<dbReference type="InterPro" id="IPR001791">
    <property type="entry name" value="Laminin_G"/>
</dbReference>
<dbReference type="FunFam" id="2.10.25.10:FF:000188">
    <property type="entry name" value="Laminin subunit gamma 2"/>
    <property type="match status" value="1"/>
</dbReference>
<dbReference type="PANTHER" id="PTHR10574:SF444">
    <property type="entry name" value="BASEMENT MEMBRANE-SPECIFIC HEPARAN SULFATE PROTEOGLYCAN CORE PROTEIN"/>
    <property type="match status" value="1"/>
</dbReference>
<feature type="disulfide bond" evidence="11">
    <location>
        <begin position="951"/>
        <end position="960"/>
    </location>
</feature>
<proteinExistence type="predicted"/>
<feature type="domain" description="Laminin G" evidence="14">
    <location>
        <begin position="2213"/>
        <end position="2398"/>
    </location>
</feature>
<feature type="compositionally biased region" description="Basic and acidic residues" evidence="13">
    <location>
        <begin position="138"/>
        <end position="153"/>
    </location>
</feature>
<feature type="compositionally biased region" description="Basic and acidic residues" evidence="13">
    <location>
        <begin position="477"/>
        <end position="489"/>
    </location>
</feature>
<keyword evidence="2" id="KW-0964">Secreted</keyword>
<feature type="compositionally biased region" description="Polar residues" evidence="13">
    <location>
        <begin position="427"/>
        <end position="436"/>
    </location>
</feature>
<dbReference type="PROSITE" id="PS01248">
    <property type="entry name" value="EGF_LAM_1"/>
    <property type="match status" value="3"/>
</dbReference>
<evidence type="ECO:0000259" key="16">
    <source>
        <dbReference type="PROSITE" id="PS51115"/>
    </source>
</evidence>
<dbReference type="InterPro" id="IPR002049">
    <property type="entry name" value="LE_dom"/>
</dbReference>
<evidence type="ECO:0000256" key="5">
    <source>
        <dbReference type="ARBA" id="ARBA00022737"/>
    </source>
</evidence>
<feature type="domain" description="Laminin EGF-like" evidence="15">
    <location>
        <begin position="837"/>
        <end position="884"/>
    </location>
</feature>
<evidence type="ECO:0000256" key="12">
    <source>
        <dbReference type="SAM" id="Coils"/>
    </source>
</evidence>
<feature type="disulfide bond" evidence="11">
    <location>
        <begin position="839"/>
        <end position="856"/>
    </location>
</feature>
<feature type="disulfide bond" evidence="11">
    <location>
        <begin position="788"/>
        <end position="800"/>
    </location>
</feature>
<dbReference type="PROSITE" id="PS50027">
    <property type="entry name" value="EGF_LAM_2"/>
    <property type="match status" value="8"/>
</dbReference>
<dbReference type="GO" id="GO:0009888">
    <property type="term" value="P:tissue development"/>
    <property type="evidence" value="ECO:0007669"/>
    <property type="project" value="TreeGrafter"/>
</dbReference>
<dbReference type="FunFam" id="2.10.25.10:FF:000242">
    <property type="entry name" value="Laminin subunit alpha 1"/>
    <property type="match status" value="1"/>
</dbReference>
<evidence type="ECO:0000256" key="6">
    <source>
        <dbReference type="ARBA" id="ARBA00022869"/>
    </source>
</evidence>
<feature type="compositionally biased region" description="Basic and acidic residues" evidence="13">
    <location>
        <begin position="668"/>
        <end position="679"/>
    </location>
</feature>
<evidence type="ECO:0000256" key="8">
    <source>
        <dbReference type="ARBA" id="ARBA00023180"/>
    </source>
</evidence>
<sequence length="2994" mass="336000">MRPGRSAWTLAVVALGVGALFLVGWRIGTGGDALSAPSTPIDSPYFAVDVASSGPRARVRREKEDEKKKEEEEKEEEEEEGERGEIEREDRSAPSRDYSPADRETRGAPRSNGRSEERSKGSSSNPPPNLENGSTIDFGRKKNEEESGSRATDKLLSFPWTRNLEEREEDDDEREDGSRSRGIGWGGNAGDKVASSLSSDLARKEGNRVDDSRKISFPWNPEREEDENSDGSRRYSLERVVGRSRESFEDDRESTSYWVSGSPPLRVDRDSLASLDPEEEKDGIKDDRSSWTSYPAEKSLLLSNVETKERRIEDVSLNLEDKRDPSINFEKNHEEKWIDRRSKEGNFLGTEMDGKEEERASGRTARRNESYRGDENAWRRENNRETSEDPITKGIDLLPSSQRSGKRGRGEEDGTRFSTDDDEQRTRTGTLNGPSERSSDVEENLSREVNGRSMNEVEKSSGQTYLGSGRSLTSDARANRGETEARKAESIVIPPESESGHHPSNQPRSSSTERGGWRRVPWNTNKKEEEHVDERSISIEEVGTRWNEIVADFHNSERAEQGYGRGGESISPDSYPPATPMPPRDLFFRRDHGSSANTFVSGRGEGNRDRGNILEGTRPPIVHSPTIDIRGIDEKLENNDDNDDDDGDDSRLEGLRRESFDEEFPSAVEERHGKEEDLGREWSENLVGGEEKTGDEWSKEMVEKFERRAGRIRRRRYANYYSQQSATPMAYVHIQPVYPVAQAPPPNRKCVQCMVVYKPCPSTPRQPPFPTYKYQELASKWFGLKYGCRCNPVGSVSSTCDIVTGQCQCKPHVAGRQCDQCTVGFWGLPGGAGCAPCGCDPIGARNSSCHEAVGQCYCKQGVGGTRCDTCLPGYYGFSSNGCQACDPCVRPGHICDPDTGRCVCPTLTFGEHCDRCRPGSWDLVAGVGCRPCACTLGSTKPHCDHRGQCPCRIGYAGLRCERCAKGYYGYPRCRPCGCNAAGTTRCDRETCDCDDEGQCPCKEHAVGRQCDRCKEGTFGLAVDNPKGCTECFCFGRTTSCRQAGLSWGQRRLPRPRTLYVNDTINEIAVSKFRSKIFLSPVNGGLNMTNGLSTIPDTEGDVTIPAHLYYNYPLYWMLPDSFLGDKVVSYGGFLRFTSSTEGGIPLRSTFQYPIVQLQGNDKIVLEYYLPVPANDNHYEVRFHESLWQLQNRPDYKVTREVLMVALQNLQYILIKASDNAEFTKATLLEASMDAAVLTPTHIPQLATGVEICKCPPEYNSTSCQDPSIGYYRWYKNTTVTSTIVIDLVGEAKACQCNGRSNICNIETGYCLNCRGNTAGPRCDICADSFYGHADFGCKPCPCPQADKRFSSTCTILANAEPICVCKPGYTGRKCERCSAGYYGFPHLPAGKCTPCECNPAGSLNDECDTETGQCRCRAGSTGRDCSECTAYRHVFINNVCTSCNDNCTGILLDNLAALSQELAEGTVHIADGYVPPPWQELSYIDSNTTEYLEEMNRRNRLKQRMKNIPWNKYRELLKEVEVLLRAANEQVKRSDNLNSKSNDLKNNIFSAKIEMDNLKKYIEDTILLLNQYSNENKRIELKKALKTAKMILNGMKEANLTRKRMEVESFLGDAQETIGWLKSLYDATEPLAIAQDDAEEYSIKLNDVRSIIEETMETLFTYDGLYNDINETFSKAKNHCDEINGLRNNSSIVEGEKLTNETRGFILDFQNNVQDLPELRNKLAYWFDKLGMKEELLYRLNYEYNDTYVIPAIAHVKNLSSYVDQYVSLFSETRNIAASPLKASQAYKNIVDNIRSANITAMEGKEITNDAYNKTFPNGPNSKSLLDIAKEVSRASSKQLERAKQHEELVKKASVELELQKEAVTLLKNTLNNTGIRDNQVNLKLQKLKDDSKKLREDVENILKENEMVLENVKISRKLVEDYEEGIADRLKPKLNELKREGDSKISLASEKLTEALSNTKKADARLISFSNAAAKRKNVFDKWNDTLATKLQNLKDKIAEARNTADGIRVSLKSAEGKECSRSYRPSTLQPTSTNTIVMTFALPKGKKEGSLFYLPSSINDDFIALELVDRKVRFVWNVGGGTGILTHPEIIHSSDIQDDKFWYRIEAERVRHVGKLHVRKQVSTSRGYPVVKNSTSSEYGRFDITTSDRVWIGKIPRPERRRTELIASTGLPGCIHQVILDGKPIGLWNFVTTAPDMACEACVEGVEDVSDDTVYSFNGEGYAVRNRVSSGPYNPYRFVISINFRTYDENALLFLAINPDNNQHVIIFLREGKVILQIGYGSNVSMEMSSNFKYNTGNWTKVDAFRYYQLHKNIEKCSLSVGENDKRIGAPATQPKKEDIPNFLQAKYYIGGVPPSFRADKLMLPSQVSFLGCMSNIIIEVGYDPMAEQYYGVEPICANKPLRLVGFYGDGYLQHAAYTLRKINSTVSFSFRTMQEKAVLLLSTFEGQEERMPLIRHMNDESNKKSYYSVCIMNGQVEVRLNAGKGELVLQSNDTFNDGRYHSVTIIKRRKDIELRIDDAYQTAGKLPTSAAIKAPEENGGLFFGGLPVLINNTEMISTTTPLYGAIKDAIFNDDIIRFDEVISFEHALIGRSGPSMGKDPPTYTPSASLSRGMSTQPEGCQKVPYYSLEAGALKFGDKPNSHTQLYLNFKKFWEKKYAIEFDFRTYYPNGLLFITPGLRPKHYLMVVIRDGQLLLLVKSKQKKEILFKMPFNDGNWHHVVISHDERKLTLLVDSLTPHTIKVPRKIGLASMMYIGGLPESGTPIPEQVVVKLETLKGCIRGLRINGNVFDMVGSTSRAYQVGQCFPNVESGAYFQDEAYAIYKRNFELGAVLELQLEFRTSELSGVLLSITAPGNSPSLSLELNNGKVIMSGDLGDNNPLYAEQRFTSPYTICDNRWHRIQAVYNDEELALKVDEMDQKYGLPPNVNYHMMDSTISGPLYIGGLPASAPKGTLMTRDHFNGCIRNVMIGGERRDWTDMDELHNIHLSSCPVQ</sequence>
<feature type="compositionally biased region" description="Basic and acidic residues" evidence="13">
    <location>
        <begin position="649"/>
        <end position="659"/>
    </location>
</feature>
<dbReference type="Pfam" id="PF00054">
    <property type="entry name" value="Laminin_G_1"/>
    <property type="match status" value="2"/>
</dbReference>
<feature type="disulfide bond" evidence="11">
    <location>
        <begin position="790"/>
        <end position="807"/>
    </location>
</feature>
<dbReference type="PANTHER" id="PTHR10574">
    <property type="entry name" value="NETRIN/LAMININ-RELATED"/>
    <property type="match status" value="1"/>
</dbReference>
<dbReference type="InterPro" id="IPR000742">
    <property type="entry name" value="EGF"/>
</dbReference>
<feature type="region of interest" description="Disordered" evidence="13">
    <location>
        <begin position="2595"/>
        <end position="2616"/>
    </location>
</feature>
<dbReference type="OrthoDB" id="8545473at2759"/>
<feature type="disulfide bond" evidence="11">
    <location>
        <begin position="1001"/>
        <end position="1010"/>
    </location>
</feature>
<dbReference type="InterPro" id="IPR013320">
    <property type="entry name" value="ConA-like_dom_sf"/>
</dbReference>
<keyword evidence="6" id="KW-0084">Basement membrane</keyword>
<evidence type="ECO:0000256" key="7">
    <source>
        <dbReference type="ARBA" id="ARBA00023157"/>
    </source>
</evidence>
<keyword evidence="8" id="KW-0325">Glycoprotein</keyword>